<sequence>MDFLKSAQSEEDEQVVVVPNQRHDDSEPSDVSSTDVMIYTVCNHKYLCQTSSFCHILGLPIFGSPPRNTSLDSDKGENTTEIRQFYTSAANHRLPNTNCFQTDMSPFEFRQLKLVSKDMKYLVEHAGYR</sequence>
<protein>
    <submittedName>
        <fullName evidence="3">Uncharacterized protein</fullName>
    </submittedName>
</protein>
<reference evidence="3" key="1">
    <citation type="submission" date="2016-11" db="UniProtKB">
        <authorList>
            <consortium name="WormBaseParasite"/>
        </authorList>
    </citation>
    <scope>IDENTIFICATION</scope>
</reference>
<organism evidence="2 3">
    <name type="scientific">Heterorhabditis bacteriophora</name>
    <name type="common">Entomopathogenic nematode worm</name>
    <dbReference type="NCBI Taxonomy" id="37862"/>
    <lineage>
        <taxon>Eukaryota</taxon>
        <taxon>Metazoa</taxon>
        <taxon>Ecdysozoa</taxon>
        <taxon>Nematoda</taxon>
        <taxon>Chromadorea</taxon>
        <taxon>Rhabditida</taxon>
        <taxon>Rhabditina</taxon>
        <taxon>Rhabditomorpha</taxon>
        <taxon>Strongyloidea</taxon>
        <taxon>Heterorhabditidae</taxon>
        <taxon>Heterorhabditis</taxon>
    </lineage>
</organism>
<dbReference type="Proteomes" id="UP000095283">
    <property type="component" value="Unplaced"/>
</dbReference>
<evidence type="ECO:0000313" key="3">
    <source>
        <dbReference type="WBParaSite" id="Hba_09395"/>
    </source>
</evidence>
<feature type="region of interest" description="Disordered" evidence="1">
    <location>
        <begin position="1"/>
        <end position="31"/>
    </location>
</feature>
<evidence type="ECO:0000313" key="2">
    <source>
        <dbReference type="Proteomes" id="UP000095283"/>
    </source>
</evidence>
<proteinExistence type="predicted"/>
<dbReference type="WBParaSite" id="Hba_09395">
    <property type="protein sequence ID" value="Hba_09395"/>
    <property type="gene ID" value="Hba_09395"/>
</dbReference>
<evidence type="ECO:0000256" key="1">
    <source>
        <dbReference type="SAM" id="MobiDB-lite"/>
    </source>
</evidence>
<keyword evidence="2" id="KW-1185">Reference proteome</keyword>
<dbReference type="AlphaFoldDB" id="A0A1I7WVZ5"/>
<accession>A0A1I7WVZ5</accession>
<name>A0A1I7WVZ5_HETBA</name>